<evidence type="ECO:0000256" key="9">
    <source>
        <dbReference type="ARBA" id="ARBA00030237"/>
    </source>
</evidence>
<evidence type="ECO:0000256" key="5">
    <source>
        <dbReference type="ARBA" id="ARBA00022741"/>
    </source>
</evidence>
<dbReference type="PANTHER" id="PTHR24348:SF22">
    <property type="entry name" value="NON-SPECIFIC SERINE_THREONINE PROTEIN KINASE"/>
    <property type="match status" value="1"/>
</dbReference>
<feature type="compositionally biased region" description="Polar residues" evidence="12">
    <location>
        <begin position="566"/>
        <end position="581"/>
    </location>
</feature>
<dbReference type="InterPro" id="IPR008271">
    <property type="entry name" value="Ser/Thr_kinase_AS"/>
</dbReference>
<accession>A0A9P4M9K2</accession>
<evidence type="ECO:0000313" key="14">
    <source>
        <dbReference type="EMBL" id="KAF2097869.1"/>
    </source>
</evidence>
<feature type="compositionally biased region" description="Basic and acidic residues" evidence="12">
    <location>
        <begin position="514"/>
        <end position="523"/>
    </location>
</feature>
<proteinExistence type="predicted"/>
<dbReference type="GO" id="GO:0000045">
    <property type="term" value="P:autophagosome assembly"/>
    <property type="evidence" value="ECO:0007669"/>
    <property type="project" value="TreeGrafter"/>
</dbReference>
<keyword evidence="4" id="KW-0808">Transferase</keyword>
<evidence type="ECO:0000259" key="13">
    <source>
        <dbReference type="PROSITE" id="PS50011"/>
    </source>
</evidence>
<dbReference type="GO" id="GO:0004674">
    <property type="term" value="F:protein serine/threonine kinase activity"/>
    <property type="evidence" value="ECO:0007669"/>
    <property type="project" value="UniProtKB-KW"/>
</dbReference>
<feature type="non-terminal residue" evidence="14">
    <location>
        <position position="604"/>
    </location>
</feature>
<dbReference type="GO" id="GO:0010506">
    <property type="term" value="P:regulation of autophagy"/>
    <property type="evidence" value="ECO:0007669"/>
    <property type="project" value="InterPro"/>
</dbReference>
<keyword evidence="3" id="KW-0723">Serine/threonine-protein kinase</keyword>
<dbReference type="Gene3D" id="1.10.510.10">
    <property type="entry name" value="Transferase(Phosphotransferase) domain 1"/>
    <property type="match status" value="1"/>
</dbReference>
<evidence type="ECO:0000256" key="3">
    <source>
        <dbReference type="ARBA" id="ARBA00022527"/>
    </source>
</evidence>
<keyword evidence="6 14" id="KW-0418">Kinase</keyword>
<comment type="subcellular location">
    <subcellularLocation>
        <location evidence="1">Preautophagosomal structure membrane</location>
        <topology evidence="1">Peripheral membrane protein</topology>
    </subcellularLocation>
</comment>
<organism evidence="14 15">
    <name type="scientific">Rhizodiscina lignyota</name>
    <dbReference type="NCBI Taxonomy" id="1504668"/>
    <lineage>
        <taxon>Eukaryota</taxon>
        <taxon>Fungi</taxon>
        <taxon>Dikarya</taxon>
        <taxon>Ascomycota</taxon>
        <taxon>Pezizomycotina</taxon>
        <taxon>Dothideomycetes</taxon>
        <taxon>Pleosporomycetidae</taxon>
        <taxon>Aulographales</taxon>
        <taxon>Rhizodiscinaceae</taxon>
        <taxon>Rhizodiscina</taxon>
    </lineage>
</organism>
<dbReference type="PANTHER" id="PTHR24348">
    <property type="entry name" value="SERINE/THREONINE-PROTEIN KINASE UNC-51-RELATED"/>
    <property type="match status" value="1"/>
</dbReference>
<evidence type="ECO:0000256" key="11">
    <source>
        <dbReference type="ARBA" id="ARBA00048679"/>
    </source>
</evidence>
<dbReference type="SUPFAM" id="SSF56112">
    <property type="entry name" value="Protein kinase-like (PK-like)"/>
    <property type="match status" value="1"/>
</dbReference>
<feature type="domain" description="Protein kinase" evidence="13">
    <location>
        <begin position="18"/>
        <end position="284"/>
    </location>
</feature>
<dbReference type="Proteomes" id="UP000799772">
    <property type="component" value="Unassembled WGS sequence"/>
</dbReference>
<dbReference type="PROSITE" id="PS00108">
    <property type="entry name" value="PROTEIN_KINASE_ST"/>
    <property type="match status" value="1"/>
</dbReference>
<dbReference type="SMART" id="SM00220">
    <property type="entry name" value="S_TKc"/>
    <property type="match status" value="1"/>
</dbReference>
<sequence>MDCMRNSFVAGVLLDGRFRTISPLNHGSFGMVFKALDTYTNEFVALKCLTKNSASNVCLSAIAIDERSEELSVHRRIGDHPNIVNLVHSFETASHIYLVLEFCSNGDLYEAIRVGRGPLQTEHVRSFMFELIGAVEHMHKNGIYHRDIKPENIFLTQTGVMKLGDFGLATKDTWSMECAVGSDRYMAPEQYDPSGNGYNPARADVWSIGICLLNILFSRNPFATPTPSDPLYRDFVADRQTLFDVFPTMSQDTFEVLVHCLAIDPANRSLTAAKEALKRVVSFTTDDEALDDFCTDERSVALATANREPLRTPSISTPQIEGGAFPWAKALAMSPPQQIRQLSAIPDTEISESLFPSSEDVSKDWVSSKPDTASIASFVDSGLGVSVKSSNTIPQPLGEPIKVQRSKPVLISGSLPISAARPIGSLANALKGRDTMSKSWSDMYEEDEEAAESSDIENSTIFGFGGPLKAIKSKDWGYESSDGRSTPRNRVGLTELKNPSTINNSRNRSPQAAHEQEVDERISETTGFLFEEHSSPLATPTKPRKSDFLDKWAKLGARRRADPESKSATTSGSATPKQSTATKREAGQVVTPRKRSQTRVGSWR</sequence>
<evidence type="ECO:0000256" key="2">
    <source>
        <dbReference type="ARBA" id="ARBA00012513"/>
    </source>
</evidence>
<feature type="region of interest" description="Disordered" evidence="12">
    <location>
        <begin position="476"/>
        <end position="604"/>
    </location>
</feature>
<evidence type="ECO:0000256" key="1">
    <source>
        <dbReference type="ARBA" id="ARBA00004623"/>
    </source>
</evidence>
<dbReference type="InterPro" id="IPR011009">
    <property type="entry name" value="Kinase-like_dom_sf"/>
</dbReference>
<dbReference type="GO" id="GO:0034045">
    <property type="term" value="C:phagophore assembly site membrane"/>
    <property type="evidence" value="ECO:0007669"/>
    <property type="project" value="UniProtKB-SubCell"/>
</dbReference>
<evidence type="ECO:0000256" key="8">
    <source>
        <dbReference type="ARBA" id="ARBA00023006"/>
    </source>
</evidence>
<protein>
    <recommendedName>
        <fullName evidence="2">non-specific serine/threonine protein kinase</fullName>
        <ecNumber evidence="2">2.7.11.1</ecNumber>
    </recommendedName>
    <alternativeName>
        <fullName evidence="9">Autophagy-related protein 1</fullName>
    </alternativeName>
</protein>
<dbReference type="GO" id="GO:0005776">
    <property type="term" value="C:autophagosome"/>
    <property type="evidence" value="ECO:0007669"/>
    <property type="project" value="TreeGrafter"/>
</dbReference>
<keyword evidence="15" id="KW-1185">Reference proteome</keyword>
<dbReference type="GO" id="GO:0005524">
    <property type="term" value="F:ATP binding"/>
    <property type="evidence" value="ECO:0007669"/>
    <property type="project" value="UniProtKB-KW"/>
</dbReference>
<dbReference type="InterPro" id="IPR045269">
    <property type="entry name" value="Atg1-like"/>
</dbReference>
<keyword evidence="5" id="KW-0547">Nucleotide-binding</keyword>
<dbReference type="CDD" id="cd13993">
    <property type="entry name" value="STKc_Pat1_like"/>
    <property type="match status" value="1"/>
</dbReference>
<name>A0A9P4M9K2_9PEZI</name>
<evidence type="ECO:0000256" key="7">
    <source>
        <dbReference type="ARBA" id="ARBA00022840"/>
    </source>
</evidence>
<gene>
    <name evidence="14" type="ORF">NA57DRAFT_23257</name>
</gene>
<dbReference type="EMBL" id="ML978127">
    <property type="protein sequence ID" value="KAF2097869.1"/>
    <property type="molecule type" value="Genomic_DNA"/>
</dbReference>
<feature type="compositionally biased region" description="Polar residues" evidence="12">
    <location>
        <begin position="497"/>
        <end position="510"/>
    </location>
</feature>
<dbReference type="GO" id="GO:0005829">
    <property type="term" value="C:cytosol"/>
    <property type="evidence" value="ECO:0007669"/>
    <property type="project" value="TreeGrafter"/>
</dbReference>
<reference evidence="14" key="1">
    <citation type="journal article" date="2020" name="Stud. Mycol.">
        <title>101 Dothideomycetes genomes: a test case for predicting lifestyles and emergence of pathogens.</title>
        <authorList>
            <person name="Haridas S."/>
            <person name="Albert R."/>
            <person name="Binder M."/>
            <person name="Bloem J."/>
            <person name="Labutti K."/>
            <person name="Salamov A."/>
            <person name="Andreopoulos B."/>
            <person name="Baker S."/>
            <person name="Barry K."/>
            <person name="Bills G."/>
            <person name="Bluhm B."/>
            <person name="Cannon C."/>
            <person name="Castanera R."/>
            <person name="Culley D."/>
            <person name="Daum C."/>
            <person name="Ezra D."/>
            <person name="Gonzalez J."/>
            <person name="Henrissat B."/>
            <person name="Kuo A."/>
            <person name="Liang C."/>
            <person name="Lipzen A."/>
            <person name="Lutzoni F."/>
            <person name="Magnuson J."/>
            <person name="Mondo S."/>
            <person name="Nolan M."/>
            <person name="Ohm R."/>
            <person name="Pangilinan J."/>
            <person name="Park H.-J."/>
            <person name="Ramirez L."/>
            <person name="Alfaro M."/>
            <person name="Sun H."/>
            <person name="Tritt A."/>
            <person name="Yoshinaga Y."/>
            <person name="Zwiers L.-H."/>
            <person name="Turgeon B."/>
            <person name="Goodwin S."/>
            <person name="Spatafora J."/>
            <person name="Crous P."/>
            <person name="Grigoriev I."/>
        </authorList>
    </citation>
    <scope>NUCLEOTIDE SEQUENCE</scope>
    <source>
        <strain evidence="14">CBS 133067</strain>
    </source>
</reference>
<keyword evidence="7" id="KW-0067">ATP-binding</keyword>
<dbReference type="OrthoDB" id="4062651at2759"/>
<dbReference type="Pfam" id="PF00069">
    <property type="entry name" value="Pkinase"/>
    <property type="match status" value="1"/>
</dbReference>
<evidence type="ECO:0000256" key="4">
    <source>
        <dbReference type="ARBA" id="ARBA00022679"/>
    </source>
</evidence>
<comment type="catalytic activity">
    <reaction evidence="10">
        <text>L-threonyl-[protein] + ATP = O-phospho-L-threonyl-[protein] + ADP + H(+)</text>
        <dbReference type="Rhea" id="RHEA:46608"/>
        <dbReference type="Rhea" id="RHEA-COMP:11060"/>
        <dbReference type="Rhea" id="RHEA-COMP:11605"/>
        <dbReference type="ChEBI" id="CHEBI:15378"/>
        <dbReference type="ChEBI" id="CHEBI:30013"/>
        <dbReference type="ChEBI" id="CHEBI:30616"/>
        <dbReference type="ChEBI" id="CHEBI:61977"/>
        <dbReference type="ChEBI" id="CHEBI:456216"/>
        <dbReference type="EC" id="2.7.11.1"/>
    </reaction>
</comment>
<comment type="caution">
    <text evidence="14">The sequence shown here is derived from an EMBL/GenBank/DDBJ whole genome shotgun (WGS) entry which is preliminary data.</text>
</comment>
<evidence type="ECO:0000313" key="15">
    <source>
        <dbReference type="Proteomes" id="UP000799772"/>
    </source>
</evidence>
<dbReference type="InterPro" id="IPR000719">
    <property type="entry name" value="Prot_kinase_dom"/>
</dbReference>
<dbReference type="AlphaFoldDB" id="A0A9P4M9K2"/>
<evidence type="ECO:0000256" key="12">
    <source>
        <dbReference type="SAM" id="MobiDB-lite"/>
    </source>
</evidence>
<evidence type="ECO:0000256" key="6">
    <source>
        <dbReference type="ARBA" id="ARBA00022777"/>
    </source>
</evidence>
<dbReference type="FunFam" id="1.10.510.10:FF:000693">
    <property type="entry name" value="Serine/threonine protein kinase, putative"/>
    <property type="match status" value="1"/>
</dbReference>
<dbReference type="PROSITE" id="PS50011">
    <property type="entry name" value="PROTEIN_KINASE_DOM"/>
    <property type="match status" value="1"/>
</dbReference>
<dbReference type="EC" id="2.7.11.1" evidence="2"/>
<comment type="catalytic activity">
    <reaction evidence="11">
        <text>L-seryl-[protein] + ATP = O-phospho-L-seryl-[protein] + ADP + H(+)</text>
        <dbReference type="Rhea" id="RHEA:17989"/>
        <dbReference type="Rhea" id="RHEA-COMP:9863"/>
        <dbReference type="Rhea" id="RHEA-COMP:11604"/>
        <dbReference type="ChEBI" id="CHEBI:15378"/>
        <dbReference type="ChEBI" id="CHEBI:29999"/>
        <dbReference type="ChEBI" id="CHEBI:30616"/>
        <dbReference type="ChEBI" id="CHEBI:83421"/>
        <dbReference type="ChEBI" id="CHEBI:456216"/>
        <dbReference type="EC" id="2.7.11.1"/>
    </reaction>
</comment>
<evidence type="ECO:0000256" key="10">
    <source>
        <dbReference type="ARBA" id="ARBA00047899"/>
    </source>
</evidence>
<keyword evidence="8" id="KW-0072">Autophagy</keyword>
<feature type="compositionally biased region" description="Basic and acidic residues" evidence="12">
    <location>
        <begin position="544"/>
        <end position="565"/>
    </location>
</feature>